<evidence type="ECO:0000313" key="9">
    <source>
        <dbReference type="EMBL" id="OGC63708.1"/>
    </source>
</evidence>
<evidence type="ECO:0000259" key="8">
    <source>
        <dbReference type="Pfam" id="PF02777"/>
    </source>
</evidence>
<comment type="catalytic activity">
    <reaction evidence="6">
        <text>2 superoxide + 2 H(+) = H2O2 + O2</text>
        <dbReference type="Rhea" id="RHEA:20696"/>
        <dbReference type="ChEBI" id="CHEBI:15378"/>
        <dbReference type="ChEBI" id="CHEBI:15379"/>
        <dbReference type="ChEBI" id="CHEBI:16240"/>
        <dbReference type="ChEBI" id="CHEBI:18421"/>
        <dbReference type="EC" id="1.15.1.1"/>
    </reaction>
</comment>
<keyword evidence="3 5" id="KW-0479">Metal-binding</keyword>
<dbReference type="InterPro" id="IPR019831">
    <property type="entry name" value="Mn/Fe_SOD_N"/>
</dbReference>
<dbReference type="Pfam" id="PF00081">
    <property type="entry name" value="Sod_Fe_N"/>
    <property type="match status" value="1"/>
</dbReference>
<reference evidence="9 10" key="1">
    <citation type="journal article" date="2016" name="Nat. Commun.">
        <title>Thousands of microbial genomes shed light on interconnected biogeochemical processes in an aquifer system.</title>
        <authorList>
            <person name="Anantharaman K."/>
            <person name="Brown C.T."/>
            <person name="Hug L.A."/>
            <person name="Sharon I."/>
            <person name="Castelle C.J."/>
            <person name="Probst A.J."/>
            <person name="Thomas B.C."/>
            <person name="Singh A."/>
            <person name="Wilkins M.J."/>
            <person name="Karaoz U."/>
            <person name="Brodie E.L."/>
            <person name="Williams K.H."/>
            <person name="Hubbard S.S."/>
            <person name="Banfield J.F."/>
        </authorList>
    </citation>
    <scope>NUCLEOTIDE SEQUENCE [LARGE SCALE GENOMIC DNA]</scope>
</reference>
<dbReference type="GO" id="GO:0046872">
    <property type="term" value="F:metal ion binding"/>
    <property type="evidence" value="ECO:0007669"/>
    <property type="project" value="UniProtKB-KW"/>
</dbReference>
<dbReference type="EC" id="1.15.1.1" evidence="2 6"/>
<evidence type="ECO:0000256" key="5">
    <source>
        <dbReference type="PIRSR" id="PIRSR000349-1"/>
    </source>
</evidence>
<evidence type="ECO:0000256" key="1">
    <source>
        <dbReference type="ARBA" id="ARBA00008714"/>
    </source>
</evidence>
<dbReference type="Gene3D" id="3.55.40.20">
    <property type="entry name" value="Iron/manganese superoxide dismutase, C-terminal domain"/>
    <property type="match status" value="1"/>
</dbReference>
<feature type="binding site" evidence="5">
    <location>
        <position position="169"/>
    </location>
    <ligand>
        <name>Mn(2+)</name>
        <dbReference type="ChEBI" id="CHEBI:29035"/>
    </ligand>
</feature>
<dbReference type="PROSITE" id="PS00088">
    <property type="entry name" value="SOD_MN"/>
    <property type="match status" value="1"/>
</dbReference>
<dbReference type="PRINTS" id="PR01703">
    <property type="entry name" value="MNSODISMTASE"/>
</dbReference>
<dbReference type="PANTHER" id="PTHR43595:SF2">
    <property type="entry name" value="SMALL RIBOSOMAL SUBUNIT PROTEIN MS42"/>
    <property type="match status" value="1"/>
</dbReference>
<dbReference type="GO" id="GO:0005737">
    <property type="term" value="C:cytoplasm"/>
    <property type="evidence" value="ECO:0007669"/>
    <property type="project" value="TreeGrafter"/>
</dbReference>
<dbReference type="InterPro" id="IPR036324">
    <property type="entry name" value="Mn/Fe_SOD_N_sf"/>
</dbReference>
<keyword evidence="4 6" id="KW-0560">Oxidoreductase</keyword>
<feature type="binding site" evidence="5">
    <location>
        <position position="165"/>
    </location>
    <ligand>
        <name>Mn(2+)</name>
        <dbReference type="ChEBI" id="CHEBI:29035"/>
    </ligand>
</feature>
<organism evidence="9 10">
    <name type="scientific">candidate division WWE3 bacterium RIFOXYA2_FULL_46_9</name>
    <dbReference type="NCBI Taxonomy" id="1802636"/>
    <lineage>
        <taxon>Bacteria</taxon>
        <taxon>Katanobacteria</taxon>
    </lineage>
</organism>
<gene>
    <name evidence="9" type="ORF">A2264_05010</name>
</gene>
<dbReference type="SUPFAM" id="SSF54719">
    <property type="entry name" value="Fe,Mn superoxide dismutase (SOD), C-terminal domain"/>
    <property type="match status" value="1"/>
</dbReference>
<dbReference type="InterPro" id="IPR036314">
    <property type="entry name" value="SOD_C_sf"/>
</dbReference>
<feature type="binding site" evidence="5">
    <location>
        <position position="27"/>
    </location>
    <ligand>
        <name>Mn(2+)</name>
        <dbReference type="ChEBI" id="CHEBI:29035"/>
    </ligand>
</feature>
<dbReference type="Proteomes" id="UP000176614">
    <property type="component" value="Unassembled WGS sequence"/>
</dbReference>
<dbReference type="PIRSF" id="PIRSF000349">
    <property type="entry name" value="SODismutase"/>
    <property type="match status" value="1"/>
</dbReference>
<dbReference type="SUPFAM" id="SSF46609">
    <property type="entry name" value="Fe,Mn superoxide dismutase (SOD), N-terminal domain"/>
    <property type="match status" value="1"/>
</dbReference>
<protein>
    <recommendedName>
        <fullName evidence="2 6">Superoxide dismutase</fullName>
        <ecNumber evidence="2 6">1.15.1.1</ecNumber>
    </recommendedName>
</protein>
<evidence type="ECO:0000313" key="10">
    <source>
        <dbReference type="Proteomes" id="UP000176614"/>
    </source>
</evidence>
<comment type="function">
    <text evidence="6">Destroys radicals which are normally produced within the cells and which are toxic to biological systems.</text>
</comment>
<feature type="binding site" evidence="5">
    <location>
        <position position="82"/>
    </location>
    <ligand>
        <name>Mn(2+)</name>
        <dbReference type="ChEBI" id="CHEBI:29035"/>
    </ligand>
</feature>
<comment type="similarity">
    <text evidence="1 6">Belongs to the iron/manganese superoxide dismutase family.</text>
</comment>
<dbReference type="AlphaFoldDB" id="A0A1F4W346"/>
<dbReference type="InterPro" id="IPR019832">
    <property type="entry name" value="Mn/Fe_SOD_C"/>
</dbReference>
<dbReference type="FunFam" id="3.55.40.20:FF:000004">
    <property type="entry name" value="Superoxide dismutase [Fe]"/>
    <property type="match status" value="1"/>
</dbReference>
<evidence type="ECO:0000256" key="2">
    <source>
        <dbReference type="ARBA" id="ARBA00012682"/>
    </source>
</evidence>
<evidence type="ECO:0000256" key="4">
    <source>
        <dbReference type="ARBA" id="ARBA00023002"/>
    </source>
</evidence>
<dbReference type="InterPro" id="IPR019833">
    <property type="entry name" value="Mn/Fe_SOD_BS"/>
</dbReference>
<dbReference type="GO" id="GO:0004784">
    <property type="term" value="F:superoxide dismutase activity"/>
    <property type="evidence" value="ECO:0007669"/>
    <property type="project" value="UniProtKB-EC"/>
</dbReference>
<dbReference type="FunFam" id="1.10.287.990:FF:000001">
    <property type="entry name" value="Superoxide dismutase"/>
    <property type="match status" value="1"/>
</dbReference>
<dbReference type="PANTHER" id="PTHR43595">
    <property type="entry name" value="37S RIBOSOMAL PROTEIN S26, MITOCHONDRIAL"/>
    <property type="match status" value="1"/>
</dbReference>
<dbReference type="Gene3D" id="1.10.287.990">
    <property type="entry name" value="Fe,Mn superoxide dismutase (SOD) domain"/>
    <property type="match status" value="1"/>
</dbReference>
<proteinExistence type="inferred from homology"/>
<dbReference type="InterPro" id="IPR001189">
    <property type="entry name" value="Mn/Fe_SOD"/>
</dbReference>
<accession>A0A1F4W346</accession>
<feature type="domain" description="Manganese/iron superoxide dismutase N-terminal" evidence="7">
    <location>
        <begin position="2"/>
        <end position="90"/>
    </location>
</feature>
<dbReference type="Pfam" id="PF02777">
    <property type="entry name" value="Sod_Fe_C"/>
    <property type="match status" value="1"/>
</dbReference>
<dbReference type="EMBL" id="MEVT01000004">
    <property type="protein sequence ID" value="OGC63708.1"/>
    <property type="molecule type" value="Genomic_DNA"/>
</dbReference>
<feature type="domain" description="Manganese/iron superoxide dismutase C-terminal" evidence="8">
    <location>
        <begin position="97"/>
        <end position="196"/>
    </location>
</feature>
<name>A0A1F4W346_UNCKA</name>
<evidence type="ECO:0000259" key="7">
    <source>
        <dbReference type="Pfam" id="PF00081"/>
    </source>
</evidence>
<evidence type="ECO:0000256" key="3">
    <source>
        <dbReference type="ARBA" id="ARBA00022723"/>
    </source>
</evidence>
<comment type="caution">
    <text evidence="9">The sequence shown here is derived from an EMBL/GenBank/DDBJ whole genome shotgun (WGS) entry which is preliminary data.</text>
</comment>
<evidence type="ECO:0000256" key="6">
    <source>
        <dbReference type="RuleBase" id="RU000414"/>
    </source>
</evidence>
<sequence length="199" mass="23070">MKHQLPQLPYPYDSLEPYIDEKTMEVHHTKHHQTYVDKLNSALESLPQFAELSLEDLLKNLDNIPEKSRQAIKNHGGGVYNHNLFWLCMSPDPQVLPNNALADKIDDTFGSFAEFKAKFTDVAMKHFGSGWVWLVKKPSGDLEILTTKNQDTPISEGNTVLIGLDLWEHAYYLKYQNLRAEYIENWWHIADWTYAQTHA</sequence>